<gene>
    <name evidence="9" type="ORF">G3M58_12555</name>
</gene>
<dbReference type="AlphaFoldDB" id="A0A6G3WP43"/>
<accession>A0A6G3WP43</accession>
<evidence type="ECO:0000313" key="9">
    <source>
        <dbReference type="EMBL" id="NEE07276.1"/>
    </source>
</evidence>
<feature type="non-terminal residue" evidence="9">
    <location>
        <position position="1"/>
    </location>
</feature>
<dbReference type="PANTHER" id="PTHR30472:SF24">
    <property type="entry name" value="FERRIC ENTEROBACTIN TRANSPORT SYSTEM PERMEASE PROTEIN FEPG"/>
    <property type="match status" value="1"/>
</dbReference>
<keyword evidence="5 8" id="KW-0812">Transmembrane</keyword>
<dbReference type="InterPro" id="IPR000522">
    <property type="entry name" value="ABC_transptr_permease_BtuC"/>
</dbReference>
<evidence type="ECO:0000256" key="1">
    <source>
        <dbReference type="ARBA" id="ARBA00004651"/>
    </source>
</evidence>
<dbReference type="PANTHER" id="PTHR30472">
    <property type="entry name" value="FERRIC ENTEROBACTIN TRANSPORT SYSTEM PERMEASE PROTEIN"/>
    <property type="match status" value="1"/>
</dbReference>
<keyword evidence="6 8" id="KW-1133">Transmembrane helix</keyword>
<keyword evidence="4" id="KW-1003">Cell membrane</keyword>
<comment type="caution">
    <text evidence="9">The sequence shown here is derived from an EMBL/GenBank/DDBJ whole genome shotgun (WGS) entry which is preliminary data.</text>
</comment>
<proteinExistence type="inferred from homology"/>
<keyword evidence="3" id="KW-0813">Transport</keyword>
<evidence type="ECO:0000256" key="5">
    <source>
        <dbReference type="ARBA" id="ARBA00022692"/>
    </source>
</evidence>
<evidence type="ECO:0000256" key="6">
    <source>
        <dbReference type="ARBA" id="ARBA00022989"/>
    </source>
</evidence>
<dbReference type="Gene3D" id="1.10.3470.10">
    <property type="entry name" value="ABC transporter involved in vitamin B12 uptake, BtuC"/>
    <property type="match status" value="1"/>
</dbReference>
<dbReference type="InterPro" id="IPR037294">
    <property type="entry name" value="ABC_BtuC-like"/>
</dbReference>
<reference evidence="9" key="1">
    <citation type="submission" date="2020-01" db="EMBL/GenBank/DDBJ databases">
        <title>Insect and environment-associated Actinomycetes.</title>
        <authorList>
            <person name="Currrie C."/>
            <person name="Chevrette M."/>
            <person name="Carlson C."/>
            <person name="Stubbendieck R."/>
            <person name="Wendt-Pienkowski E."/>
        </authorList>
    </citation>
    <scope>NUCLEOTIDE SEQUENCE</scope>
    <source>
        <strain evidence="9">SID7499</strain>
    </source>
</reference>
<comment type="subcellular location">
    <subcellularLocation>
        <location evidence="1">Cell membrane</location>
        <topology evidence="1">Multi-pass membrane protein</topology>
    </subcellularLocation>
</comment>
<feature type="transmembrane region" description="Helical" evidence="8">
    <location>
        <begin position="46"/>
        <end position="73"/>
    </location>
</feature>
<dbReference type="GO" id="GO:0005886">
    <property type="term" value="C:plasma membrane"/>
    <property type="evidence" value="ECO:0007669"/>
    <property type="project" value="UniProtKB-SubCell"/>
</dbReference>
<organism evidence="9">
    <name type="scientific">Streptomyces sp. SID7499</name>
    <dbReference type="NCBI Taxonomy" id="2706086"/>
    <lineage>
        <taxon>Bacteria</taxon>
        <taxon>Bacillati</taxon>
        <taxon>Actinomycetota</taxon>
        <taxon>Actinomycetes</taxon>
        <taxon>Kitasatosporales</taxon>
        <taxon>Streptomycetaceae</taxon>
        <taxon>Streptomyces</taxon>
    </lineage>
</organism>
<dbReference type="EMBL" id="JAAGMN010001371">
    <property type="protein sequence ID" value="NEE07276.1"/>
    <property type="molecule type" value="Genomic_DNA"/>
</dbReference>
<comment type="similarity">
    <text evidence="2">Belongs to the binding-protein-dependent transport system permease family. FecCD subfamily.</text>
</comment>
<name>A0A6G3WP43_9ACTN</name>
<dbReference type="GO" id="GO:0033214">
    <property type="term" value="P:siderophore-iron import into cell"/>
    <property type="evidence" value="ECO:0007669"/>
    <property type="project" value="TreeGrafter"/>
</dbReference>
<evidence type="ECO:0000256" key="7">
    <source>
        <dbReference type="ARBA" id="ARBA00023136"/>
    </source>
</evidence>
<feature type="non-terminal residue" evidence="9">
    <location>
        <position position="74"/>
    </location>
</feature>
<evidence type="ECO:0000256" key="3">
    <source>
        <dbReference type="ARBA" id="ARBA00022448"/>
    </source>
</evidence>
<evidence type="ECO:0000256" key="2">
    <source>
        <dbReference type="ARBA" id="ARBA00007935"/>
    </source>
</evidence>
<dbReference type="SUPFAM" id="SSF81345">
    <property type="entry name" value="ABC transporter involved in vitamin B12 uptake, BtuC"/>
    <property type="match status" value="1"/>
</dbReference>
<evidence type="ECO:0000256" key="4">
    <source>
        <dbReference type="ARBA" id="ARBA00022475"/>
    </source>
</evidence>
<dbReference type="Pfam" id="PF01032">
    <property type="entry name" value="FecCD"/>
    <property type="match status" value="1"/>
</dbReference>
<protein>
    <submittedName>
        <fullName evidence="9">Iron chelate uptake ABC transporter family permease subunit</fullName>
    </submittedName>
</protein>
<evidence type="ECO:0000256" key="8">
    <source>
        <dbReference type="SAM" id="Phobius"/>
    </source>
</evidence>
<dbReference type="GO" id="GO:0022857">
    <property type="term" value="F:transmembrane transporter activity"/>
    <property type="evidence" value="ECO:0007669"/>
    <property type="project" value="InterPro"/>
</dbReference>
<keyword evidence="7 8" id="KW-0472">Membrane</keyword>
<sequence>VEWRLPRALLAVLLGAALAVSGAIFQSVTRNPLGSPDIVGFSSGSYTGALVVMLLTGGGYYQVAAGSLAGGILT</sequence>